<dbReference type="NCBIfam" id="NF047650">
    <property type="entry name" value="lipo_NMCC_0638"/>
    <property type="match status" value="1"/>
</dbReference>
<evidence type="ECO:0000313" key="2">
    <source>
        <dbReference type="Proteomes" id="UP000294796"/>
    </source>
</evidence>
<proteinExistence type="predicted"/>
<gene>
    <name evidence="1" type="ORF">E2F46_14455</name>
</gene>
<sequence>MIAWITLCCMTNGRASGPVDGSLDAFSTLFASTCMQHYDSQDALTAAITAYGGQDVPAGNASFFLGGKGGAAWIILAEEGRFVVSLREDGTCAVFAQRAIAEAARAGFQSLVSTAHPPLLAEPRTMPTAVDEQSRTLACAWFRPEDDSELLFVLTTSDDPDANVQAVATVSIASRDR</sequence>
<evidence type="ECO:0000313" key="1">
    <source>
        <dbReference type="EMBL" id="TDK21739.1"/>
    </source>
</evidence>
<dbReference type="AlphaFoldDB" id="A0A4R5TJF3"/>
<dbReference type="Proteomes" id="UP000294796">
    <property type="component" value="Unassembled WGS sequence"/>
</dbReference>
<dbReference type="RefSeq" id="WP_133323294.1">
    <property type="nucleotide sequence ID" value="NZ_SMTF01000015.1"/>
</dbReference>
<keyword evidence="2" id="KW-1185">Reference proteome</keyword>
<reference evidence="1 2" key="1">
    <citation type="submission" date="2019-03" db="EMBL/GenBank/DDBJ databases">
        <title>Luteimonas zhaokaii sp.nov., isolated from the rectal contents of Plateau pika in Yushu, Qinghai Province, China.</title>
        <authorList>
            <person name="Zhang G."/>
        </authorList>
    </citation>
    <scope>NUCLEOTIDE SEQUENCE [LARGE SCALE GENOMIC DNA]</scope>
    <source>
        <strain evidence="1 2">B9</strain>
    </source>
</reference>
<dbReference type="OrthoDB" id="6089555at2"/>
<name>A0A4R5TJF3_9GAMM</name>
<protein>
    <submittedName>
        <fullName evidence="1">Uncharacterized protein</fullName>
    </submittedName>
</protein>
<organism evidence="1 2">
    <name type="scientific">Luteimonas aestuarii</name>
    <dbReference type="NCBI Taxonomy" id="453837"/>
    <lineage>
        <taxon>Bacteria</taxon>
        <taxon>Pseudomonadati</taxon>
        <taxon>Pseudomonadota</taxon>
        <taxon>Gammaproteobacteria</taxon>
        <taxon>Lysobacterales</taxon>
        <taxon>Lysobacteraceae</taxon>
        <taxon>Luteimonas</taxon>
    </lineage>
</organism>
<dbReference type="EMBL" id="SMTF01000015">
    <property type="protein sequence ID" value="TDK21739.1"/>
    <property type="molecule type" value="Genomic_DNA"/>
</dbReference>
<comment type="caution">
    <text evidence="1">The sequence shown here is derived from an EMBL/GenBank/DDBJ whole genome shotgun (WGS) entry which is preliminary data.</text>
</comment>
<accession>A0A4R5TJF3</accession>